<feature type="transmembrane region" description="Helical" evidence="7">
    <location>
        <begin position="242"/>
        <end position="262"/>
    </location>
</feature>
<comment type="caution">
    <text evidence="9">The sequence shown here is derived from an EMBL/GenBank/DDBJ whole genome shotgun (WGS) entry which is preliminary data.</text>
</comment>
<evidence type="ECO:0000256" key="1">
    <source>
        <dbReference type="ARBA" id="ARBA00004141"/>
    </source>
</evidence>
<feature type="domain" description="Major facilitator superfamily (MFS) profile" evidence="8">
    <location>
        <begin position="80"/>
        <end position="550"/>
    </location>
</feature>
<dbReference type="InterPro" id="IPR036259">
    <property type="entry name" value="MFS_trans_sf"/>
</dbReference>
<name>A0A5N5QLU2_9AGAM</name>
<feature type="transmembrane region" description="Helical" evidence="7">
    <location>
        <begin position="478"/>
        <end position="501"/>
    </location>
</feature>
<dbReference type="PROSITE" id="PS50850">
    <property type="entry name" value="MFS"/>
    <property type="match status" value="1"/>
</dbReference>
<dbReference type="EMBL" id="SSOP01000062">
    <property type="protein sequence ID" value="KAB5592523.1"/>
    <property type="molecule type" value="Genomic_DNA"/>
</dbReference>
<feature type="transmembrane region" description="Helical" evidence="7">
    <location>
        <begin position="416"/>
        <end position="435"/>
    </location>
</feature>
<dbReference type="InterPro" id="IPR011701">
    <property type="entry name" value="MFS"/>
</dbReference>
<evidence type="ECO:0000256" key="3">
    <source>
        <dbReference type="ARBA" id="ARBA00022692"/>
    </source>
</evidence>
<dbReference type="GO" id="GO:0022857">
    <property type="term" value="F:transmembrane transporter activity"/>
    <property type="evidence" value="ECO:0007669"/>
    <property type="project" value="InterPro"/>
</dbReference>
<keyword evidence="3 7" id="KW-0812">Transmembrane</keyword>
<keyword evidence="10" id="KW-1185">Reference proteome</keyword>
<feature type="transmembrane region" description="Helical" evidence="7">
    <location>
        <begin position="274"/>
        <end position="294"/>
    </location>
</feature>
<dbReference type="Gene3D" id="1.20.1720.10">
    <property type="entry name" value="Multidrug resistance protein D"/>
    <property type="match status" value="1"/>
</dbReference>
<dbReference type="Gene3D" id="1.20.1250.20">
    <property type="entry name" value="MFS general substrate transporter like domains"/>
    <property type="match status" value="1"/>
</dbReference>
<feature type="transmembrane region" description="Helical" evidence="7">
    <location>
        <begin position="306"/>
        <end position="329"/>
    </location>
</feature>
<accession>A0A5N5QLU2</accession>
<dbReference type="PANTHER" id="PTHR42718">
    <property type="entry name" value="MAJOR FACILITATOR SUPERFAMILY MULTIDRUG TRANSPORTER MFSC"/>
    <property type="match status" value="1"/>
</dbReference>
<feature type="transmembrane region" description="Helical" evidence="7">
    <location>
        <begin position="391"/>
        <end position="409"/>
    </location>
</feature>
<dbReference type="SUPFAM" id="SSF103473">
    <property type="entry name" value="MFS general substrate transporter"/>
    <property type="match status" value="1"/>
</dbReference>
<evidence type="ECO:0000256" key="6">
    <source>
        <dbReference type="SAM" id="MobiDB-lite"/>
    </source>
</evidence>
<feature type="transmembrane region" description="Helical" evidence="7">
    <location>
        <begin position="441"/>
        <end position="466"/>
    </location>
</feature>
<feature type="transmembrane region" description="Helical" evidence="7">
    <location>
        <begin position="208"/>
        <end position="230"/>
    </location>
</feature>
<dbReference type="AlphaFoldDB" id="A0A5N5QLU2"/>
<evidence type="ECO:0000256" key="7">
    <source>
        <dbReference type="SAM" id="Phobius"/>
    </source>
</evidence>
<evidence type="ECO:0000256" key="2">
    <source>
        <dbReference type="ARBA" id="ARBA00022448"/>
    </source>
</evidence>
<feature type="region of interest" description="Disordered" evidence="6">
    <location>
        <begin position="49"/>
        <end position="70"/>
    </location>
</feature>
<evidence type="ECO:0000313" key="9">
    <source>
        <dbReference type="EMBL" id="KAB5592523.1"/>
    </source>
</evidence>
<evidence type="ECO:0000313" key="10">
    <source>
        <dbReference type="Proteomes" id="UP000383932"/>
    </source>
</evidence>
<comment type="subcellular location">
    <subcellularLocation>
        <location evidence="1">Membrane</location>
        <topology evidence="1">Multi-pass membrane protein</topology>
    </subcellularLocation>
</comment>
<gene>
    <name evidence="9" type="ORF">CTheo_4055</name>
</gene>
<dbReference type="PANTHER" id="PTHR42718:SF9">
    <property type="entry name" value="MAJOR FACILITATOR SUPERFAMILY MULTIDRUG TRANSPORTER MFSC"/>
    <property type="match status" value="1"/>
</dbReference>
<reference evidence="9 10" key="1">
    <citation type="journal article" date="2019" name="Fungal Biol. Biotechnol.">
        <title>Draft genome sequence of fastidious pathogen Ceratobasidium theobromae, which causes vascular-streak dieback in Theobroma cacao.</title>
        <authorList>
            <person name="Ali S.S."/>
            <person name="Asman A."/>
            <person name="Shao J."/>
            <person name="Firmansyah A.P."/>
            <person name="Susilo A.W."/>
            <person name="Rosmana A."/>
            <person name="McMahon P."/>
            <person name="Junaid M."/>
            <person name="Guest D."/>
            <person name="Kheng T.Y."/>
            <person name="Meinhardt L.W."/>
            <person name="Bailey B.A."/>
        </authorList>
    </citation>
    <scope>NUCLEOTIDE SEQUENCE [LARGE SCALE GENOMIC DNA]</scope>
    <source>
        <strain evidence="9 10">CT2</strain>
    </source>
</reference>
<evidence type="ECO:0000256" key="5">
    <source>
        <dbReference type="ARBA" id="ARBA00023136"/>
    </source>
</evidence>
<dbReference type="Pfam" id="PF07690">
    <property type="entry name" value="MFS_1"/>
    <property type="match status" value="1"/>
</dbReference>
<dbReference type="InterPro" id="IPR020846">
    <property type="entry name" value="MFS_dom"/>
</dbReference>
<keyword evidence="4 7" id="KW-1133">Transmembrane helix</keyword>
<evidence type="ECO:0000256" key="4">
    <source>
        <dbReference type="ARBA" id="ARBA00022989"/>
    </source>
</evidence>
<protein>
    <submittedName>
        <fullName evidence="9">MFS-type transporter</fullName>
    </submittedName>
</protein>
<proteinExistence type="predicted"/>
<evidence type="ECO:0000259" key="8">
    <source>
        <dbReference type="PROSITE" id="PS50850"/>
    </source>
</evidence>
<feature type="transmembrane region" description="Helical" evidence="7">
    <location>
        <begin position="526"/>
        <end position="546"/>
    </location>
</feature>
<dbReference type="Proteomes" id="UP000383932">
    <property type="component" value="Unassembled WGS sequence"/>
</dbReference>
<organism evidence="9 10">
    <name type="scientific">Ceratobasidium theobromae</name>
    <dbReference type="NCBI Taxonomy" id="1582974"/>
    <lineage>
        <taxon>Eukaryota</taxon>
        <taxon>Fungi</taxon>
        <taxon>Dikarya</taxon>
        <taxon>Basidiomycota</taxon>
        <taxon>Agaricomycotina</taxon>
        <taxon>Agaricomycetes</taxon>
        <taxon>Cantharellales</taxon>
        <taxon>Ceratobasidiaceae</taxon>
        <taxon>Ceratobasidium</taxon>
    </lineage>
</organism>
<feature type="transmembrane region" description="Helical" evidence="7">
    <location>
        <begin position="120"/>
        <end position="138"/>
    </location>
</feature>
<sequence length="571" mass="60585">MGSVKAMDLAAERKRPLAPTAAGGAEVVFIRTRKRCVFPDVNMTKTNTLNSPVGQVTRQSTKTLGGEAPTGDAPPMGVARALIITLACTLAMVNNVMAGASLSIALPDIGANLGISQAELQWLVSSYALTSGCFLLLFGRLADLFGRKKVFLIGSFWFMVWSIGCGFAPSSIALNVMRALQGMGSAATVPSAIGILAHEFPPSTARSLAFATFSAGAPLGGAIGFAIGGVMTEYSSVQWRGIFYVMAGIAAITMVSAVVAIHKDGPSLEQDRRVDWIGAALATVALVLLTFALAQSSSAKDGWRTPYIPVILVVSILLLGCFVGWEHYVETRTTRPPLMSLSLWRRAKGQFAAMQLIVIFDWACFTTWSFFVTLYYQEYKGISPIGTTVRVLPMTVSGLLCNLVVALVVGRVSGTVLIAFGCFFTALASLLFAVIVPSASYWAFGFPAAAVVVFGADFMFATGSLFVAKVALPHEQSLAGGIFNTVNQLGTAFGLAIASVVNDSIHRKALRESGDELGSLLRGYRAAFWTCFAFGIVALVLTVVFLRGIGIVGHTKEDDQRAGEFEKAESA</sequence>
<feature type="transmembrane region" description="Helical" evidence="7">
    <location>
        <begin position="350"/>
        <end position="371"/>
    </location>
</feature>
<feature type="compositionally biased region" description="Polar residues" evidence="6">
    <location>
        <begin position="49"/>
        <end position="63"/>
    </location>
</feature>
<dbReference type="GO" id="GO:0016020">
    <property type="term" value="C:membrane"/>
    <property type="evidence" value="ECO:0007669"/>
    <property type="project" value="UniProtKB-SubCell"/>
</dbReference>
<keyword evidence="2" id="KW-0813">Transport</keyword>
<keyword evidence="5 7" id="KW-0472">Membrane</keyword>
<feature type="transmembrane region" description="Helical" evidence="7">
    <location>
        <begin position="81"/>
        <end position="100"/>
    </location>
</feature>
<feature type="transmembrane region" description="Helical" evidence="7">
    <location>
        <begin position="150"/>
        <end position="173"/>
    </location>
</feature>
<dbReference type="OrthoDB" id="2130629at2759"/>